<sequence>MIDAGVADIVAAMTPETAEKILADMFAPWVRALDMRIDAIGPEGATLSIPVTDEIARVGGIVSGQALATLADTAMVFAAIGHYGEFKPVATTNLDTVFLRPGAGERIACHARVVRAGKAVLFADATMIAEPSDKPVATATATYMVP</sequence>
<evidence type="ECO:0000256" key="2">
    <source>
        <dbReference type="ARBA" id="ARBA00022801"/>
    </source>
</evidence>
<proteinExistence type="inferred from homology"/>
<evidence type="ECO:0000259" key="3">
    <source>
        <dbReference type="Pfam" id="PF03061"/>
    </source>
</evidence>
<dbReference type="GO" id="GO:0047617">
    <property type="term" value="F:fatty acyl-CoA hydrolase activity"/>
    <property type="evidence" value="ECO:0007669"/>
    <property type="project" value="InterPro"/>
</dbReference>
<comment type="similarity">
    <text evidence="1">Belongs to the thioesterase PaaI family.</text>
</comment>
<reference evidence="4 5" key="1">
    <citation type="journal article" date="2010" name="J. Bacteriol.">
        <title>Genome sequences of Pelagibaca bermudensis HTCC2601T and Maritimibacter alkaliphilus HTCC2654T, the type strains of two marine Roseobacter genera.</title>
        <authorList>
            <person name="Thrash J.C."/>
            <person name="Cho J.C."/>
            <person name="Ferriera S."/>
            <person name="Johnson J."/>
            <person name="Vergin K.L."/>
            <person name="Giovannoni S.J."/>
        </authorList>
    </citation>
    <scope>NUCLEOTIDE SEQUENCE [LARGE SCALE GENOMIC DNA]</scope>
    <source>
        <strain evidence="4 5">HTCC2654</strain>
    </source>
</reference>
<dbReference type="PANTHER" id="PTHR21660:SF1">
    <property type="entry name" value="ACYL-COENZYME A THIOESTERASE 13"/>
    <property type="match status" value="1"/>
</dbReference>
<keyword evidence="2" id="KW-0378">Hydrolase</keyword>
<evidence type="ECO:0000256" key="1">
    <source>
        <dbReference type="ARBA" id="ARBA00008324"/>
    </source>
</evidence>
<feature type="domain" description="Thioesterase" evidence="3">
    <location>
        <begin position="59"/>
        <end position="133"/>
    </location>
</feature>
<dbReference type="NCBIfam" id="TIGR00369">
    <property type="entry name" value="unchar_dom_1"/>
    <property type="match status" value="1"/>
</dbReference>
<dbReference type="Proteomes" id="UP000002931">
    <property type="component" value="Unassembled WGS sequence"/>
</dbReference>
<dbReference type="CDD" id="cd03443">
    <property type="entry name" value="PaaI_thioesterase"/>
    <property type="match status" value="1"/>
</dbReference>
<organism evidence="4 5">
    <name type="scientific">Maritimibacter alkaliphilus HTCC2654</name>
    <dbReference type="NCBI Taxonomy" id="314271"/>
    <lineage>
        <taxon>Bacteria</taxon>
        <taxon>Pseudomonadati</taxon>
        <taxon>Pseudomonadota</taxon>
        <taxon>Alphaproteobacteria</taxon>
        <taxon>Rhodobacterales</taxon>
        <taxon>Roseobacteraceae</taxon>
        <taxon>Maritimibacter</taxon>
    </lineage>
</organism>
<comment type="caution">
    <text evidence="4">The sequence shown here is derived from an EMBL/GenBank/DDBJ whole genome shotgun (WGS) entry which is preliminary data.</text>
</comment>
<dbReference type="Gene3D" id="3.10.129.10">
    <property type="entry name" value="Hotdog Thioesterase"/>
    <property type="match status" value="1"/>
</dbReference>
<dbReference type="InterPro" id="IPR003736">
    <property type="entry name" value="PAAI_dom"/>
</dbReference>
<dbReference type="EMBL" id="AAMT01000001">
    <property type="protein sequence ID" value="EAQ14725.1"/>
    <property type="molecule type" value="Genomic_DNA"/>
</dbReference>
<keyword evidence="5" id="KW-1185">Reference proteome</keyword>
<dbReference type="STRING" id="314271.RB2654_19118"/>
<dbReference type="InterPro" id="IPR029069">
    <property type="entry name" value="HotDog_dom_sf"/>
</dbReference>
<dbReference type="InterPro" id="IPR039298">
    <property type="entry name" value="ACOT13"/>
</dbReference>
<dbReference type="AlphaFoldDB" id="A3V9Y4"/>
<evidence type="ECO:0000313" key="4">
    <source>
        <dbReference type="EMBL" id="EAQ14725.1"/>
    </source>
</evidence>
<gene>
    <name evidence="4" type="ORF">RB2654_19118</name>
</gene>
<dbReference type="Pfam" id="PF03061">
    <property type="entry name" value="4HBT"/>
    <property type="match status" value="1"/>
</dbReference>
<evidence type="ECO:0000313" key="5">
    <source>
        <dbReference type="Proteomes" id="UP000002931"/>
    </source>
</evidence>
<name>A3V9Y4_9RHOB</name>
<dbReference type="HOGENOM" id="CLU_089876_4_1_5"/>
<dbReference type="PANTHER" id="PTHR21660">
    <property type="entry name" value="THIOESTERASE SUPERFAMILY MEMBER-RELATED"/>
    <property type="match status" value="1"/>
</dbReference>
<accession>A3V9Y4</accession>
<dbReference type="InterPro" id="IPR006683">
    <property type="entry name" value="Thioestr_dom"/>
</dbReference>
<dbReference type="SUPFAM" id="SSF54637">
    <property type="entry name" value="Thioesterase/thiol ester dehydrase-isomerase"/>
    <property type="match status" value="1"/>
</dbReference>
<protein>
    <submittedName>
        <fullName evidence="4">Thioesterase family protein</fullName>
    </submittedName>
</protein>
<dbReference type="eggNOG" id="COG2050">
    <property type="taxonomic scope" value="Bacteria"/>
</dbReference>